<reference evidence="3 4" key="1">
    <citation type="submission" date="2019-08" db="EMBL/GenBank/DDBJ databases">
        <title>The genome of the soybean aphid Biotype 1, its phylome, world population structure and adaptation to the North American continent.</title>
        <authorList>
            <person name="Giordano R."/>
            <person name="Donthu R.K."/>
            <person name="Hernandez A.G."/>
            <person name="Wright C.L."/>
            <person name="Zimin A.V."/>
        </authorList>
    </citation>
    <scope>NUCLEOTIDE SEQUENCE [LARGE SCALE GENOMIC DNA]</scope>
    <source>
        <tissue evidence="3">Whole aphids</tissue>
    </source>
</reference>
<evidence type="ECO:0000256" key="1">
    <source>
        <dbReference type="SAM" id="MobiDB-lite"/>
    </source>
</evidence>
<gene>
    <name evidence="3" type="ORF">AGLY_013178</name>
</gene>
<feature type="transmembrane region" description="Helical" evidence="2">
    <location>
        <begin position="82"/>
        <end position="103"/>
    </location>
</feature>
<feature type="compositionally biased region" description="Basic and acidic residues" evidence="1">
    <location>
        <begin position="167"/>
        <end position="181"/>
    </location>
</feature>
<evidence type="ECO:0000313" key="3">
    <source>
        <dbReference type="EMBL" id="KAE9526530.1"/>
    </source>
</evidence>
<proteinExistence type="predicted"/>
<feature type="region of interest" description="Disordered" evidence="1">
    <location>
        <begin position="167"/>
        <end position="208"/>
    </location>
</feature>
<evidence type="ECO:0000256" key="2">
    <source>
        <dbReference type="SAM" id="Phobius"/>
    </source>
</evidence>
<accession>A0A6G0T5X5</accession>
<protein>
    <submittedName>
        <fullName evidence="3">Uncharacterized protein</fullName>
    </submittedName>
</protein>
<organism evidence="3 4">
    <name type="scientific">Aphis glycines</name>
    <name type="common">Soybean aphid</name>
    <dbReference type="NCBI Taxonomy" id="307491"/>
    <lineage>
        <taxon>Eukaryota</taxon>
        <taxon>Metazoa</taxon>
        <taxon>Ecdysozoa</taxon>
        <taxon>Arthropoda</taxon>
        <taxon>Hexapoda</taxon>
        <taxon>Insecta</taxon>
        <taxon>Pterygota</taxon>
        <taxon>Neoptera</taxon>
        <taxon>Paraneoptera</taxon>
        <taxon>Hemiptera</taxon>
        <taxon>Sternorrhyncha</taxon>
        <taxon>Aphidomorpha</taxon>
        <taxon>Aphidoidea</taxon>
        <taxon>Aphididae</taxon>
        <taxon>Aphidini</taxon>
        <taxon>Aphis</taxon>
        <taxon>Aphis</taxon>
    </lineage>
</organism>
<feature type="transmembrane region" description="Helical" evidence="2">
    <location>
        <begin position="41"/>
        <end position="62"/>
    </location>
</feature>
<dbReference type="OrthoDB" id="7665462at2759"/>
<keyword evidence="4" id="KW-1185">Reference proteome</keyword>
<dbReference type="EMBL" id="VYZN01000054">
    <property type="protein sequence ID" value="KAE9526530.1"/>
    <property type="molecule type" value="Genomic_DNA"/>
</dbReference>
<name>A0A6G0T5X5_APHGL</name>
<dbReference type="Proteomes" id="UP000475862">
    <property type="component" value="Unassembled WGS sequence"/>
</dbReference>
<keyword evidence="2" id="KW-0812">Transmembrane</keyword>
<comment type="caution">
    <text evidence="3">The sequence shown here is derived from an EMBL/GenBank/DDBJ whole genome shotgun (WGS) entry which is preliminary data.</text>
</comment>
<dbReference type="AlphaFoldDB" id="A0A6G0T5X5"/>
<keyword evidence="2" id="KW-1133">Transmembrane helix</keyword>
<sequence length="208" mass="23231">MPTSGPVYQPTTVSYEQQSEWSQPSNGLINRTLNHIRNPRWFHWSFILISWILIAIGVFLFLSITTSFVNSDDIKDNYTEDIAFLVIGSFCFVFGVVLLIGYFRYIKDKESCPCFNSKARQMESQSSNGQVLTLNPSTDLLMASAQYGPTSEAPPTIIEEDETRKLMGNDNKDCNDERDHMLVTSNPPVAALRTHVPGGVSPLSGEDA</sequence>
<keyword evidence="2" id="KW-0472">Membrane</keyword>
<evidence type="ECO:0000313" key="4">
    <source>
        <dbReference type="Proteomes" id="UP000475862"/>
    </source>
</evidence>